<evidence type="ECO:0000313" key="8">
    <source>
        <dbReference type="EMBL" id="MEZ7196967.1"/>
    </source>
</evidence>
<dbReference type="PRINTS" id="PR00960">
    <property type="entry name" value="LMBPPROTEIN"/>
</dbReference>
<dbReference type="PANTHER" id="PTHR32463:SF0">
    <property type="entry name" value="L-FUCOSE KINASE"/>
    <property type="match status" value="1"/>
</dbReference>
<keyword evidence="3" id="KW-0418">Kinase</keyword>
<dbReference type="InterPro" id="IPR006203">
    <property type="entry name" value="GHMP_knse_ATP-bd_CS"/>
</dbReference>
<comment type="similarity">
    <text evidence="5">Belongs to the GHMP kinase family.</text>
</comment>
<dbReference type="PANTHER" id="PTHR32463">
    <property type="entry name" value="L-FUCOSE KINASE"/>
    <property type="match status" value="1"/>
</dbReference>
<organism evidence="8 9">
    <name type="scientific">Pseudodesulfovibrio karagichevae</name>
    <dbReference type="NCBI Taxonomy" id="3239305"/>
    <lineage>
        <taxon>Bacteria</taxon>
        <taxon>Pseudomonadati</taxon>
        <taxon>Thermodesulfobacteriota</taxon>
        <taxon>Desulfovibrionia</taxon>
        <taxon>Desulfovibrionales</taxon>
        <taxon>Desulfovibrionaceae</taxon>
    </lineage>
</organism>
<protein>
    <recommendedName>
        <fullName evidence="10">D-glycero-alpha-D-manno-heptose-7-phosphate kinase</fullName>
    </recommendedName>
</protein>
<reference evidence="8 9" key="1">
    <citation type="submission" date="2024-08" db="EMBL/GenBank/DDBJ databases">
        <title>Sulfate-reducing bacteria isolated from formation water of the oil field in Kazakhstan and description of Pseudodesulfovibrio sp.</title>
        <authorList>
            <person name="Bidzhieva S.K."/>
            <person name="Tourova T.P."/>
            <person name="Grouzdev D.S."/>
            <person name="Beletsky A.V."/>
            <person name="Sokolova D.S."/>
            <person name="Samigullina S.R."/>
            <person name="Poltaraus A.B."/>
            <person name="Avtukh A.N."/>
            <person name="Tereshina V.M."/>
            <person name="Zhaparov N.S."/>
            <person name="Mardanov A.V."/>
            <person name="Nazina T.N."/>
        </authorList>
    </citation>
    <scope>NUCLEOTIDE SEQUENCE [LARGE SCALE GENOMIC DNA]</scope>
    <source>
        <strain evidence="8 9">9FUS</strain>
    </source>
</reference>
<dbReference type="InterPro" id="IPR036554">
    <property type="entry name" value="GHMP_kinase_C_sf"/>
</dbReference>
<dbReference type="PIRSF" id="PIRSF036406">
    <property type="entry name" value="Hept_kin"/>
    <property type="match status" value="1"/>
</dbReference>
<keyword evidence="4" id="KW-0067">ATP-binding</keyword>
<dbReference type="RefSeq" id="WP_371386486.1">
    <property type="nucleotide sequence ID" value="NZ_JBGLYH010000022.1"/>
</dbReference>
<dbReference type="Proteomes" id="UP001568698">
    <property type="component" value="Unassembled WGS sequence"/>
</dbReference>
<dbReference type="Pfam" id="PF00288">
    <property type="entry name" value="GHMP_kinases_N"/>
    <property type="match status" value="1"/>
</dbReference>
<dbReference type="InterPro" id="IPR013750">
    <property type="entry name" value="GHMP_kinase_C_dom"/>
</dbReference>
<feature type="domain" description="GHMP kinase C-terminal" evidence="7">
    <location>
        <begin position="247"/>
        <end position="321"/>
    </location>
</feature>
<dbReference type="SUPFAM" id="SSF55060">
    <property type="entry name" value="GHMP Kinase, C-terminal domain"/>
    <property type="match status" value="1"/>
</dbReference>
<dbReference type="SUPFAM" id="SSF54211">
    <property type="entry name" value="Ribosomal protein S5 domain 2-like"/>
    <property type="match status" value="1"/>
</dbReference>
<keyword evidence="2" id="KW-0547">Nucleotide-binding</keyword>
<dbReference type="InterPro" id="IPR020568">
    <property type="entry name" value="Ribosomal_Su5_D2-typ_SF"/>
</dbReference>
<feature type="domain" description="GHMP kinase N-terminal" evidence="6">
    <location>
        <begin position="85"/>
        <end position="169"/>
    </location>
</feature>
<dbReference type="InterPro" id="IPR001174">
    <property type="entry name" value="HddA/FKP"/>
</dbReference>
<dbReference type="InterPro" id="IPR014606">
    <property type="entry name" value="Heptose_7-P_kinase"/>
</dbReference>
<evidence type="ECO:0000256" key="2">
    <source>
        <dbReference type="ARBA" id="ARBA00022741"/>
    </source>
</evidence>
<evidence type="ECO:0000256" key="4">
    <source>
        <dbReference type="ARBA" id="ARBA00022840"/>
    </source>
</evidence>
<keyword evidence="9" id="KW-1185">Reference proteome</keyword>
<evidence type="ECO:0000256" key="3">
    <source>
        <dbReference type="ARBA" id="ARBA00022777"/>
    </source>
</evidence>
<dbReference type="InterPro" id="IPR006204">
    <property type="entry name" value="GHMP_kinase_N_dom"/>
</dbReference>
<dbReference type="EMBL" id="JBGLYH010000022">
    <property type="protein sequence ID" value="MEZ7196967.1"/>
    <property type="molecule type" value="Genomic_DNA"/>
</dbReference>
<evidence type="ECO:0000313" key="9">
    <source>
        <dbReference type="Proteomes" id="UP001568698"/>
    </source>
</evidence>
<proteinExistence type="inferred from homology"/>
<evidence type="ECO:0008006" key="10">
    <source>
        <dbReference type="Google" id="ProtNLM"/>
    </source>
</evidence>
<sequence>MKKVYRAKAPLRLGLGGGGSDLPAFFREHGGAILNATISMYAYASIEPLDNGKIEFCSRDTGECLVFDAAMQLDIEDGLCLLRGVYNRIVKDYAKKPLSFRLTTFVDVPPGSGLGSSSTLVVAMIGAFSEWLKLPLGEYDIARLAYEIERIDLGFAGGKQDQYSAAFGGFNYLEFLPDDSVIVNSLRIKDELMAELAFNLVLCYTSVSRVSSDIIVEQEKRFSSGESASVEAMLEVKKQALLLKNELVVGNLRAIGENLNYGWANKKKTSLSITNSHIDDIYALALKSGATGGKISGAGGGGFAMFYCPDETRYDVIKALSALNLEFRRYEFTRHGLITWTADHG</sequence>
<evidence type="ECO:0000259" key="7">
    <source>
        <dbReference type="Pfam" id="PF08544"/>
    </source>
</evidence>
<evidence type="ECO:0000256" key="1">
    <source>
        <dbReference type="ARBA" id="ARBA00022679"/>
    </source>
</evidence>
<comment type="caution">
    <text evidence="8">The sequence shown here is derived from an EMBL/GenBank/DDBJ whole genome shotgun (WGS) entry which is preliminary data.</text>
</comment>
<evidence type="ECO:0000256" key="5">
    <source>
        <dbReference type="ARBA" id="ARBA00038121"/>
    </source>
</evidence>
<gene>
    <name evidence="8" type="ORF">AB6M95_09420</name>
</gene>
<dbReference type="Pfam" id="PF08544">
    <property type="entry name" value="GHMP_kinases_C"/>
    <property type="match status" value="1"/>
</dbReference>
<dbReference type="PROSITE" id="PS00627">
    <property type="entry name" value="GHMP_KINASES_ATP"/>
    <property type="match status" value="1"/>
</dbReference>
<dbReference type="Gene3D" id="3.30.230.120">
    <property type="match status" value="1"/>
</dbReference>
<dbReference type="InterPro" id="IPR052203">
    <property type="entry name" value="GHMP_Kinase-Related"/>
</dbReference>
<keyword evidence="1" id="KW-0808">Transferase</keyword>
<evidence type="ECO:0000259" key="6">
    <source>
        <dbReference type="Pfam" id="PF00288"/>
    </source>
</evidence>
<accession>A0ABV4K1Y9</accession>
<name>A0ABV4K1Y9_9BACT</name>